<dbReference type="PANTHER" id="PTHR33993:SF14">
    <property type="entry name" value="GB|AAF24581.1"/>
    <property type="match status" value="1"/>
</dbReference>
<dbReference type="InterPro" id="IPR052164">
    <property type="entry name" value="Anthracycline_SecMetBiosynth"/>
</dbReference>
<dbReference type="EMBL" id="JBEPMN010000015">
    <property type="protein sequence ID" value="MET3662854.1"/>
    <property type="molecule type" value="Genomic_DNA"/>
</dbReference>
<dbReference type="Gene3D" id="3.10.180.10">
    <property type="entry name" value="2,3-Dihydroxybiphenyl 1,2-Dioxygenase, domain 1"/>
    <property type="match status" value="2"/>
</dbReference>
<keyword evidence="3" id="KW-1185">Reference proteome</keyword>
<feature type="domain" description="VOC" evidence="1">
    <location>
        <begin position="7"/>
        <end position="122"/>
    </location>
</feature>
<comment type="caution">
    <text evidence="2">The sequence shown here is derived from an EMBL/GenBank/DDBJ whole genome shotgun (WGS) entry which is preliminary data.</text>
</comment>
<reference evidence="2 3" key="1">
    <citation type="submission" date="2024-06" db="EMBL/GenBank/DDBJ databases">
        <title>Genomic Encyclopedia of Type Strains, Phase IV (KMG-IV): sequencing the most valuable type-strain genomes for metagenomic binning, comparative biology and taxonomic classification.</title>
        <authorList>
            <person name="Goeker M."/>
        </authorList>
    </citation>
    <scope>NUCLEOTIDE SEQUENCE [LARGE SCALE GENOMIC DNA]</scope>
    <source>
        <strain evidence="2 3">DSM 19730</strain>
    </source>
</reference>
<evidence type="ECO:0000313" key="2">
    <source>
        <dbReference type="EMBL" id="MET3662854.1"/>
    </source>
</evidence>
<organism evidence="2 3">
    <name type="scientific">Aquamicrobium ahrensii</name>
    <dbReference type="NCBI Taxonomy" id="469551"/>
    <lineage>
        <taxon>Bacteria</taxon>
        <taxon>Pseudomonadati</taxon>
        <taxon>Pseudomonadota</taxon>
        <taxon>Alphaproteobacteria</taxon>
        <taxon>Hyphomicrobiales</taxon>
        <taxon>Phyllobacteriaceae</taxon>
        <taxon>Aquamicrobium</taxon>
    </lineage>
</organism>
<gene>
    <name evidence="2" type="ORF">ABID44_003205</name>
</gene>
<name>A0ABV2KRY1_9HYPH</name>
<dbReference type="GO" id="GO:0016829">
    <property type="term" value="F:lyase activity"/>
    <property type="evidence" value="ECO:0007669"/>
    <property type="project" value="UniProtKB-KW"/>
</dbReference>
<dbReference type="SUPFAM" id="SSF54593">
    <property type="entry name" value="Glyoxalase/Bleomycin resistance protein/Dihydroxybiphenyl dioxygenase"/>
    <property type="match status" value="2"/>
</dbReference>
<evidence type="ECO:0000259" key="1">
    <source>
        <dbReference type="PROSITE" id="PS51819"/>
    </source>
</evidence>
<protein>
    <submittedName>
        <fullName evidence="2">Enzyme related to lactoylglutathione lyase</fullName>
    </submittedName>
</protein>
<dbReference type="CDD" id="cd07247">
    <property type="entry name" value="SgaA_N_like"/>
    <property type="match status" value="2"/>
</dbReference>
<dbReference type="Pfam" id="PF00903">
    <property type="entry name" value="Glyoxalase"/>
    <property type="match status" value="2"/>
</dbReference>
<dbReference type="PROSITE" id="PS51819">
    <property type="entry name" value="VOC"/>
    <property type="match status" value="2"/>
</dbReference>
<keyword evidence="2" id="KW-0456">Lyase</keyword>
<dbReference type="Proteomes" id="UP001549143">
    <property type="component" value="Unassembled WGS sequence"/>
</dbReference>
<dbReference type="InterPro" id="IPR004360">
    <property type="entry name" value="Glyas_Fos-R_dOase_dom"/>
</dbReference>
<dbReference type="RefSeq" id="WP_354152690.1">
    <property type="nucleotide sequence ID" value="NZ_JBEPMN010000015.1"/>
</dbReference>
<dbReference type="PANTHER" id="PTHR33993">
    <property type="entry name" value="GLYOXALASE-RELATED"/>
    <property type="match status" value="1"/>
</dbReference>
<proteinExistence type="predicted"/>
<sequence>MTNRQGLPIWYELITADADAAERFYGAVLGWRFEAMSTAPEMDYRIASAGSAGVAGLMQQPDGAEMPLRWLVYFGVDDVDRSVRDARQAGASVHVPPTDIPEVGRFAFLADPQGALFYLMRGASEQDSQAFQCGENLPQGHAVWNELSAPDPDAAIAFYRALLGLRREGGMPMGELGDYSFIHAGPECIGAVMGEAPNGQPGWQVYFSVDDIDEAVNRLGQAGGRTIQGPDEIPGNCFALVAEDPRGARFGLVGPRTR</sequence>
<feature type="domain" description="VOC" evidence="1">
    <location>
        <begin position="141"/>
        <end position="255"/>
    </location>
</feature>
<dbReference type="InterPro" id="IPR037523">
    <property type="entry name" value="VOC_core"/>
</dbReference>
<evidence type="ECO:0000313" key="3">
    <source>
        <dbReference type="Proteomes" id="UP001549143"/>
    </source>
</evidence>
<dbReference type="InterPro" id="IPR029068">
    <property type="entry name" value="Glyas_Bleomycin-R_OHBP_Dase"/>
</dbReference>
<accession>A0ABV2KRY1</accession>